<accession>A0A7W2I511</accession>
<keyword evidence="1" id="KW-0732">Signal</keyword>
<dbReference type="InterPro" id="IPR013424">
    <property type="entry name" value="Ice-binding_C"/>
</dbReference>
<name>A0A7W2I511_9BURK</name>
<sequence length="241" mass="25186">MKFSKILAAAALCAATVPAFAAVSVFDFSNLEYVGGHNTGLLPSEVLNSGYWGCTGGDICSSNIDGRGHTLGGDLVYTVNGISATATAKYQTGSHWHDATVVQDHENGYNAAHKIGAGLGVYHVAGDNGDDNITSGEKLTLTFAGPVKLSSVMLRSDGHDTNWDHNATFLLNGTSYKLADTISPAALTGSVFTFQFGGTKPDQFYLGGVTVSAVPEPSSYAMLLAGAALLGFMARRRKRQA</sequence>
<dbReference type="Pfam" id="PF07589">
    <property type="entry name" value="PEP-CTERM"/>
    <property type="match status" value="1"/>
</dbReference>
<protein>
    <submittedName>
        <fullName evidence="3">FxDxF family PEP-CTERM protein</fullName>
    </submittedName>
</protein>
<feature type="chain" id="PRO_5031194360" evidence="1">
    <location>
        <begin position="22"/>
        <end position="241"/>
    </location>
</feature>
<comment type="caution">
    <text evidence="3">The sequence shown here is derived from an EMBL/GenBank/DDBJ whole genome shotgun (WGS) entry which is preliminary data.</text>
</comment>
<organism evidence="3 4">
    <name type="scientific">Rugamonas fusca</name>
    <dbReference type="NCBI Taxonomy" id="2758568"/>
    <lineage>
        <taxon>Bacteria</taxon>
        <taxon>Pseudomonadati</taxon>
        <taxon>Pseudomonadota</taxon>
        <taxon>Betaproteobacteria</taxon>
        <taxon>Burkholderiales</taxon>
        <taxon>Oxalobacteraceae</taxon>
        <taxon>Telluria group</taxon>
        <taxon>Rugamonas</taxon>
    </lineage>
</organism>
<evidence type="ECO:0000259" key="2">
    <source>
        <dbReference type="Pfam" id="PF07589"/>
    </source>
</evidence>
<dbReference type="NCBIfam" id="NF038126">
    <property type="entry name" value="PEP_CTERM_FxDxF"/>
    <property type="match status" value="1"/>
</dbReference>
<dbReference type="RefSeq" id="WP_182213039.1">
    <property type="nucleotide sequence ID" value="NZ_JACEZS010000001.1"/>
</dbReference>
<gene>
    <name evidence="3" type="ORF">H3H36_00580</name>
</gene>
<evidence type="ECO:0000313" key="3">
    <source>
        <dbReference type="EMBL" id="MBA5603857.1"/>
    </source>
</evidence>
<dbReference type="EMBL" id="JACEZS010000001">
    <property type="protein sequence ID" value="MBA5603857.1"/>
    <property type="molecule type" value="Genomic_DNA"/>
</dbReference>
<feature type="domain" description="Ice-binding protein C-terminal" evidence="2">
    <location>
        <begin position="213"/>
        <end position="237"/>
    </location>
</feature>
<reference evidence="3 4" key="1">
    <citation type="submission" date="2020-07" db="EMBL/GenBank/DDBJ databases">
        <title>Novel species isolated from subtropical streams in China.</title>
        <authorList>
            <person name="Lu H."/>
        </authorList>
    </citation>
    <scope>NUCLEOTIDE SEQUENCE [LARGE SCALE GENOMIC DNA]</scope>
    <source>
        <strain evidence="3 4">FT3S</strain>
    </source>
</reference>
<keyword evidence="4" id="KW-1185">Reference proteome</keyword>
<evidence type="ECO:0000313" key="4">
    <source>
        <dbReference type="Proteomes" id="UP000566711"/>
    </source>
</evidence>
<dbReference type="NCBIfam" id="TIGR02595">
    <property type="entry name" value="PEP_CTERM"/>
    <property type="match status" value="1"/>
</dbReference>
<dbReference type="Proteomes" id="UP000566711">
    <property type="component" value="Unassembled WGS sequence"/>
</dbReference>
<feature type="signal peptide" evidence="1">
    <location>
        <begin position="1"/>
        <end position="21"/>
    </location>
</feature>
<proteinExistence type="predicted"/>
<evidence type="ECO:0000256" key="1">
    <source>
        <dbReference type="SAM" id="SignalP"/>
    </source>
</evidence>
<dbReference type="AlphaFoldDB" id="A0A7W2I511"/>